<dbReference type="SUPFAM" id="SSF51445">
    <property type="entry name" value="(Trans)glycosidases"/>
    <property type="match status" value="1"/>
</dbReference>
<feature type="region of interest" description="Disordered" evidence="7">
    <location>
        <begin position="1"/>
        <end position="32"/>
    </location>
</feature>
<evidence type="ECO:0000256" key="1">
    <source>
        <dbReference type="ARBA" id="ARBA00007495"/>
    </source>
</evidence>
<keyword evidence="10" id="KW-1185">Reference proteome</keyword>
<dbReference type="GO" id="GO:0000272">
    <property type="term" value="P:polysaccharide catabolic process"/>
    <property type="evidence" value="ECO:0007669"/>
    <property type="project" value="UniProtKB-KW"/>
</dbReference>
<dbReference type="EMBL" id="MU001492">
    <property type="protein sequence ID" value="KAF2451870.1"/>
    <property type="molecule type" value="Genomic_DNA"/>
</dbReference>
<dbReference type="InterPro" id="IPR017853">
    <property type="entry name" value="GH"/>
</dbReference>
<dbReference type="Pfam" id="PF00331">
    <property type="entry name" value="Glyco_hydro_10"/>
    <property type="match status" value="2"/>
</dbReference>
<dbReference type="SMART" id="SM00633">
    <property type="entry name" value="Glyco_10"/>
    <property type="match status" value="1"/>
</dbReference>
<evidence type="ECO:0000256" key="4">
    <source>
        <dbReference type="ARBA" id="ARBA00023295"/>
    </source>
</evidence>
<evidence type="ECO:0000256" key="7">
    <source>
        <dbReference type="SAM" id="MobiDB-lite"/>
    </source>
</evidence>
<keyword evidence="4 6" id="KW-0326">Glycosidase</keyword>
<dbReference type="InterPro" id="IPR001000">
    <property type="entry name" value="GH10_dom"/>
</dbReference>
<evidence type="ECO:0000313" key="9">
    <source>
        <dbReference type="EMBL" id="KAF2451870.1"/>
    </source>
</evidence>
<dbReference type="Gene3D" id="3.20.20.80">
    <property type="entry name" value="Glycosidases"/>
    <property type="match status" value="2"/>
</dbReference>
<gene>
    <name evidence="9" type="ORF">P171DRAFT_450605</name>
</gene>
<accession>A0A9P4PUZ9</accession>
<reference evidence="9" key="1">
    <citation type="journal article" date="2020" name="Stud. Mycol.">
        <title>101 Dothideomycetes genomes: a test case for predicting lifestyles and emergence of pathogens.</title>
        <authorList>
            <person name="Haridas S."/>
            <person name="Albert R."/>
            <person name="Binder M."/>
            <person name="Bloem J."/>
            <person name="Labutti K."/>
            <person name="Salamov A."/>
            <person name="Andreopoulos B."/>
            <person name="Baker S."/>
            <person name="Barry K."/>
            <person name="Bills G."/>
            <person name="Bluhm B."/>
            <person name="Cannon C."/>
            <person name="Castanera R."/>
            <person name="Culley D."/>
            <person name="Daum C."/>
            <person name="Ezra D."/>
            <person name="Gonzalez J."/>
            <person name="Henrissat B."/>
            <person name="Kuo A."/>
            <person name="Liang C."/>
            <person name="Lipzen A."/>
            <person name="Lutzoni F."/>
            <person name="Magnuson J."/>
            <person name="Mondo S."/>
            <person name="Nolan M."/>
            <person name="Ohm R."/>
            <person name="Pangilinan J."/>
            <person name="Park H.-J."/>
            <person name="Ramirez L."/>
            <person name="Alfaro M."/>
            <person name="Sun H."/>
            <person name="Tritt A."/>
            <person name="Yoshinaga Y."/>
            <person name="Zwiers L.-H."/>
            <person name="Turgeon B."/>
            <person name="Goodwin S."/>
            <person name="Spatafora J."/>
            <person name="Crous P."/>
            <person name="Grigoriev I."/>
        </authorList>
    </citation>
    <scope>NUCLEOTIDE SEQUENCE</scope>
    <source>
        <strain evidence="9">CBS 690.94</strain>
    </source>
</reference>
<dbReference type="PRINTS" id="PR00134">
    <property type="entry name" value="GLHYDRLASE10"/>
</dbReference>
<dbReference type="PANTHER" id="PTHR31490">
    <property type="entry name" value="GLYCOSYL HYDROLASE"/>
    <property type="match status" value="1"/>
</dbReference>
<evidence type="ECO:0000256" key="6">
    <source>
        <dbReference type="RuleBase" id="RU361174"/>
    </source>
</evidence>
<dbReference type="GO" id="GO:0031176">
    <property type="term" value="F:endo-1,4-beta-xylanase activity"/>
    <property type="evidence" value="ECO:0007669"/>
    <property type="project" value="UniProtKB-EC"/>
</dbReference>
<evidence type="ECO:0000256" key="3">
    <source>
        <dbReference type="ARBA" id="ARBA00023277"/>
    </source>
</evidence>
<keyword evidence="5 6" id="KW-0624">Polysaccharide degradation</keyword>
<feature type="domain" description="GH10" evidence="8">
    <location>
        <begin position="50"/>
        <end position="313"/>
    </location>
</feature>
<dbReference type="OrthoDB" id="3055998at2759"/>
<protein>
    <recommendedName>
        <fullName evidence="6">Beta-xylanase</fullName>
        <ecNumber evidence="6">3.2.1.8</ecNumber>
    </recommendedName>
</protein>
<dbReference type="PROSITE" id="PS51760">
    <property type="entry name" value="GH10_2"/>
    <property type="match status" value="1"/>
</dbReference>
<comment type="caution">
    <text evidence="9">The sequence shown here is derived from an EMBL/GenBank/DDBJ whole genome shotgun (WGS) entry which is preliminary data.</text>
</comment>
<dbReference type="InterPro" id="IPR044846">
    <property type="entry name" value="GH10"/>
</dbReference>
<dbReference type="EC" id="3.2.1.8" evidence="6"/>
<dbReference type="PANTHER" id="PTHR31490:SF76">
    <property type="entry name" value="ENDO-1,4-BETA-XYLANASE C"/>
    <property type="match status" value="1"/>
</dbReference>
<comment type="similarity">
    <text evidence="1 6">Belongs to the glycosyl hydrolase 10 (cellulase F) family.</text>
</comment>
<proteinExistence type="inferred from homology"/>
<organism evidence="9 10">
    <name type="scientific">Karstenula rhodostoma CBS 690.94</name>
    <dbReference type="NCBI Taxonomy" id="1392251"/>
    <lineage>
        <taxon>Eukaryota</taxon>
        <taxon>Fungi</taxon>
        <taxon>Dikarya</taxon>
        <taxon>Ascomycota</taxon>
        <taxon>Pezizomycotina</taxon>
        <taxon>Dothideomycetes</taxon>
        <taxon>Pleosporomycetidae</taxon>
        <taxon>Pleosporales</taxon>
        <taxon>Massarineae</taxon>
        <taxon>Didymosphaeriaceae</taxon>
        <taxon>Karstenula</taxon>
    </lineage>
</organism>
<dbReference type="Proteomes" id="UP000799764">
    <property type="component" value="Unassembled WGS sequence"/>
</dbReference>
<name>A0A9P4PUZ9_9PLEO</name>
<evidence type="ECO:0000313" key="10">
    <source>
        <dbReference type="Proteomes" id="UP000799764"/>
    </source>
</evidence>
<keyword evidence="3 6" id="KW-0119">Carbohydrate metabolism</keyword>
<evidence type="ECO:0000259" key="8">
    <source>
        <dbReference type="PROSITE" id="PS51760"/>
    </source>
</evidence>
<sequence>MNTITEEQQEEAMWGELANDSEDDEYTAEEKAARWQEMEDLGVDDFDEDYEPQLDCDDKFKAKGKLYFGTEIDHYNLINGLLTTIAKNSFYRATCEYSIEWDAIEPQCGQFSFSNADAVVNRATQHGNITRGHNQLPNWVIQTNDRATLTSVIQTHVTQMIATSSRVLVEDFAGIAFRVACAADPNAKLYINDYNFDIANYAKVTKGMVDHVNKWVSEGIPVDGIGSQSHLAQPSGWNLASGVPNALKMLTGANVKEIAITELDISGASANDYPTVMNGCLVVSKCVGITQRQPLLFDGNYQPKQTYNTLVNALRRILETGQSLY</sequence>
<dbReference type="AlphaFoldDB" id="A0A9P4PUZ9"/>
<evidence type="ECO:0000256" key="2">
    <source>
        <dbReference type="ARBA" id="ARBA00022801"/>
    </source>
</evidence>
<evidence type="ECO:0000256" key="5">
    <source>
        <dbReference type="ARBA" id="ARBA00023326"/>
    </source>
</evidence>
<comment type="catalytic activity">
    <reaction evidence="6">
        <text>Endohydrolysis of (1-&gt;4)-beta-D-xylosidic linkages in xylans.</text>
        <dbReference type="EC" id="3.2.1.8"/>
    </reaction>
</comment>
<keyword evidence="2 6" id="KW-0378">Hydrolase</keyword>